<evidence type="ECO:0000256" key="1">
    <source>
        <dbReference type="SAM" id="MobiDB-lite"/>
    </source>
</evidence>
<dbReference type="Gene3D" id="1.10.510.10">
    <property type="entry name" value="Transferase(Phosphotransferase) domain 1"/>
    <property type="match status" value="1"/>
</dbReference>
<feature type="region of interest" description="Disordered" evidence="1">
    <location>
        <begin position="55"/>
        <end position="87"/>
    </location>
</feature>
<dbReference type="SUPFAM" id="SSF56112">
    <property type="entry name" value="Protein kinase-like (PK-like)"/>
    <property type="match status" value="1"/>
</dbReference>
<name>A0A9N9P1G1_9GLOM</name>
<comment type="caution">
    <text evidence="2">The sequence shown here is derived from an EMBL/GenBank/DDBJ whole genome shotgun (WGS) entry which is preliminary data.</text>
</comment>
<organism evidence="2 3">
    <name type="scientific">Racocetra fulgida</name>
    <dbReference type="NCBI Taxonomy" id="60492"/>
    <lineage>
        <taxon>Eukaryota</taxon>
        <taxon>Fungi</taxon>
        <taxon>Fungi incertae sedis</taxon>
        <taxon>Mucoromycota</taxon>
        <taxon>Glomeromycotina</taxon>
        <taxon>Glomeromycetes</taxon>
        <taxon>Diversisporales</taxon>
        <taxon>Gigasporaceae</taxon>
        <taxon>Racocetra</taxon>
    </lineage>
</organism>
<feature type="non-terminal residue" evidence="2">
    <location>
        <position position="1"/>
    </location>
</feature>
<sequence>YVDLVKSCWHEDPSKRPTIKIIKQSLNEILVNLSKEITPKENTKLVINEVEIDVPSSDTSNISSDYHTASTSTYGSQFQSKHETHET</sequence>
<feature type="non-terminal residue" evidence="2">
    <location>
        <position position="87"/>
    </location>
</feature>
<dbReference type="InterPro" id="IPR011009">
    <property type="entry name" value="Kinase-like_dom_sf"/>
</dbReference>
<keyword evidence="3" id="KW-1185">Reference proteome</keyword>
<feature type="compositionally biased region" description="Polar residues" evidence="1">
    <location>
        <begin position="56"/>
        <end position="79"/>
    </location>
</feature>
<evidence type="ECO:0000313" key="2">
    <source>
        <dbReference type="EMBL" id="CAG8793303.1"/>
    </source>
</evidence>
<dbReference type="OrthoDB" id="2372994at2759"/>
<accession>A0A9N9P1G1</accession>
<proteinExistence type="predicted"/>
<protein>
    <submittedName>
        <fullName evidence="2">15355_t:CDS:1</fullName>
    </submittedName>
</protein>
<evidence type="ECO:0000313" key="3">
    <source>
        <dbReference type="Proteomes" id="UP000789396"/>
    </source>
</evidence>
<dbReference type="Proteomes" id="UP000789396">
    <property type="component" value="Unassembled WGS sequence"/>
</dbReference>
<reference evidence="2" key="1">
    <citation type="submission" date="2021-06" db="EMBL/GenBank/DDBJ databases">
        <authorList>
            <person name="Kallberg Y."/>
            <person name="Tangrot J."/>
            <person name="Rosling A."/>
        </authorList>
    </citation>
    <scope>NUCLEOTIDE SEQUENCE</scope>
    <source>
        <strain evidence="2">IN212</strain>
    </source>
</reference>
<dbReference type="AlphaFoldDB" id="A0A9N9P1G1"/>
<dbReference type="EMBL" id="CAJVPZ010063471">
    <property type="protein sequence ID" value="CAG8793303.1"/>
    <property type="molecule type" value="Genomic_DNA"/>
</dbReference>
<gene>
    <name evidence="2" type="ORF">RFULGI_LOCUS16965</name>
</gene>